<dbReference type="InterPro" id="IPR012334">
    <property type="entry name" value="Pectin_lyas_fold"/>
</dbReference>
<dbReference type="Gene3D" id="2.160.20.10">
    <property type="entry name" value="Single-stranded right-handed beta-helix, Pectin lyase-like"/>
    <property type="match status" value="1"/>
</dbReference>
<dbReference type="RefSeq" id="WP_159964339.1">
    <property type="nucleotide sequence ID" value="NZ_APKE01000012.1"/>
</dbReference>
<dbReference type="OrthoDB" id="7300353at2"/>
<comment type="caution">
    <text evidence="1">The sequence shown here is derived from an EMBL/GenBank/DDBJ whole genome shotgun (WGS) entry which is preliminary data.</text>
</comment>
<proteinExistence type="predicted"/>
<dbReference type="AlphaFoldDB" id="A0A921P040"/>
<accession>A0A921P040</accession>
<dbReference type="SUPFAM" id="SSF51126">
    <property type="entry name" value="Pectin lyase-like"/>
    <property type="match status" value="1"/>
</dbReference>
<gene>
    <name evidence="1" type="ORF">PMES_00920</name>
</gene>
<sequence length="245" mass="25067">MTTTEDIANLIGTNTALKAYFEGAKSEIQSELAAAIAAFPKLHKLYWVDPATGNDLNAGSEAAPFASIKAAIAAVPENGSGLIRLLGDITLPPERQPLTAKAITILGPDGGPRPTITLSAYEAGGTARLSGWGADLNAGILLRGVKVAFPTYTGTLPADPQYSAIVGPIGAFSKMMLHFGAADIDFIRPVSNGFGSCGTLTASALTFVLNQTTDVNGNMGGAYVIGANVTNPGANSNLVTNMTAL</sequence>
<reference evidence="1" key="1">
    <citation type="submission" date="2013-03" db="EMBL/GenBank/DDBJ databases">
        <title>Genome Sequence of the Profundibacterium mesophilum strain KAUST100406-0324T from Red Sea, a novel genus in the family Rhodobacteraceae.</title>
        <authorList>
            <person name="Essack M."/>
            <person name="Alam I."/>
            <person name="Lafi F."/>
            <person name="Alawi W."/>
            <person name="Kamanu F."/>
            <person name="Al-Suwailem A."/>
            <person name="Lee O.O."/>
            <person name="Xu Y."/>
            <person name="Bajic V."/>
            <person name="Qian P.-Y."/>
            <person name="Archer J."/>
        </authorList>
    </citation>
    <scope>NUCLEOTIDE SEQUENCE</scope>
    <source>
        <strain evidence="1">KAUST100406-0324</strain>
    </source>
</reference>
<protein>
    <submittedName>
        <fullName evidence="1">Uncharacterized protein</fullName>
    </submittedName>
</protein>
<organism evidence="1 2">
    <name type="scientific">Profundibacterium mesophilum KAUST100406-0324</name>
    <dbReference type="NCBI Taxonomy" id="1037889"/>
    <lineage>
        <taxon>Bacteria</taxon>
        <taxon>Pseudomonadati</taxon>
        <taxon>Pseudomonadota</taxon>
        <taxon>Alphaproteobacteria</taxon>
        <taxon>Rhodobacterales</taxon>
        <taxon>Roseobacteraceae</taxon>
        <taxon>Profundibacterium</taxon>
    </lineage>
</organism>
<evidence type="ECO:0000313" key="1">
    <source>
        <dbReference type="EMBL" id="KAF0676733.1"/>
    </source>
</evidence>
<dbReference type="InterPro" id="IPR011050">
    <property type="entry name" value="Pectin_lyase_fold/virulence"/>
</dbReference>
<evidence type="ECO:0000313" key="2">
    <source>
        <dbReference type="Proteomes" id="UP000698242"/>
    </source>
</evidence>
<dbReference type="EMBL" id="APKE01000012">
    <property type="protein sequence ID" value="KAF0676733.1"/>
    <property type="molecule type" value="Genomic_DNA"/>
</dbReference>
<keyword evidence="2" id="KW-1185">Reference proteome</keyword>
<name>A0A921P040_9RHOB</name>
<dbReference type="Proteomes" id="UP000698242">
    <property type="component" value="Unassembled WGS sequence"/>
</dbReference>